<proteinExistence type="inferred from homology"/>
<feature type="compositionally biased region" description="Low complexity" evidence="6">
    <location>
        <begin position="495"/>
        <end position="508"/>
    </location>
</feature>
<evidence type="ECO:0000256" key="2">
    <source>
        <dbReference type="ARBA" id="ARBA00012662"/>
    </source>
</evidence>
<dbReference type="SUPFAM" id="SSF51445">
    <property type="entry name" value="(Trans)glycosidases"/>
    <property type="match status" value="1"/>
</dbReference>
<dbReference type="Gene3D" id="2.60.120.260">
    <property type="entry name" value="Galactose-binding domain-like"/>
    <property type="match status" value="1"/>
</dbReference>
<keyword evidence="4" id="KW-0378">Hydrolase</keyword>
<dbReference type="AlphaFoldDB" id="A0A2T0N3J0"/>
<feature type="domain" description="Glycoside hydrolase family 29 N-terminal" evidence="7">
    <location>
        <begin position="56"/>
        <end position="346"/>
    </location>
</feature>
<dbReference type="InterPro" id="IPR000933">
    <property type="entry name" value="Glyco_hydro_29"/>
</dbReference>
<sequence>MTAIPDSPPEPAPELASVRPSARQLAWQEMEFYGFVHFGMNTMTDREWGEGHDDPAGFDPADLDADQWVRALKAAGMTGVILTCKHHDGFCLWPSDVTSYTVASSPWRGGRGDVVDEVARAARRHGLKFGVYLSPWDRTEASYGAGGAYDDFYVAQLTELLTRYGPVFTVWLDGANGEGPNGRRQVYDWERYYAVVRDLQPDAVINVCGPDVRWCGNEAGATRPDEWSVVPRALQDAERIADRSQQADDGAFARLVRSDERDLGSRAALAGHEDDLVWYPAEVNTSIRPGWFHHPAEDGRVRSADELFEIYLRSVGGNACFLLNVPPARDGLVRAADVAVLAELGRRIEDFRARRVEASVTVTSGSPGDVTAAWPGGKQAPGGADDAGRRPAGARTPWRPDATDPRPGLTLFFDRARPVEAVVVGEDIAEGQRVEHVVVRGRADGRWTTLAEANAVGYQRILTFSPAEVDAVRVEITRTRDTPVIARIAAIGTTTPETATPGTATLETADSETAGS</sequence>
<dbReference type="Gene3D" id="3.20.20.80">
    <property type="entry name" value="Glycosidases"/>
    <property type="match status" value="1"/>
</dbReference>
<dbReference type="InterPro" id="IPR017853">
    <property type="entry name" value="GH"/>
</dbReference>
<feature type="region of interest" description="Disordered" evidence="6">
    <location>
        <begin position="495"/>
        <end position="516"/>
    </location>
</feature>
<dbReference type="PANTHER" id="PTHR10030">
    <property type="entry name" value="ALPHA-L-FUCOSIDASE"/>
    <property type="match status" value="1"/>
</dbReference>
<dbReference type="EC" id="3.2.1.51" evidence="2"/>
<dbReference type="EMBL" id="PVNG01000005">
    <property type="protein sequence ID" value="PRX66735.1"/>
    <property type="molecule type" value="Genomic_DNA"/>
</dbReference>
<feature type="region of interest" description="Disordered" evidence="6">
    <location>
        <begin position="365"/>
        <end position="407"/>
    </location>
</feature>
<dbReference type="InterPro" id="IPR057739">
    <property type="entry name" value="Glyco_hydro_29_N"/>
</dbReference>
<evidence type="ECO:0000256" key="4">
    <source>
        <dbReference type="ARBA" id="ARBA00022801"/>
    </source>
</evidence>
<dbReference type="Proteomes" id="UP000238312">
    <property type="component" value="Unassembled WGS sequence"/>
</dbReference>
<dbReference type="RefSeq" id="WP_219911781.1">
    <property type="nucleotide sequence ID" value="NZ_PVNG01000005.1"/>
</dbReference>
<comment type="caution">
    <text evidence="8">The sequence shown here is derived from an EMBL/GenBank/DDBJ whole genome shotgun (WGS) entry which is preliminary data.</text>
</comment>
<evidence type="ECO:0000256" key="3">
    <source>
        <dbReference type="ARBA" id="ARBA00022729"/>
    </source>
</evidence>
<feature type="compositionally biased region" description="Low complexity" evidence="6">
    <location>
        <begin position="390"/>
        <end position="400"/>
    </location>
</feature>
<dbReference type="GO" id="GO:0006004">
    <property type="term" value="P:fucose metabolic process"/>
    <property type="evidence" value="ECO:0007669"/>
    <property type="project" value="TreeGrafter"/>
</dbReference>
<keyword evidence="5" id="KW-0326">Glycosidase</keyword>
<dbReference type="SMART" id="SM00812">
    <property type="entry name" value="Alpha_L_fucos"/>
    <property type="match status" value="1"/>
</dbReference>
<reference evidence="8 9" key="1">
    <citation type="submission" date="2018-03" db="EMBL/GenBank/DDBJ databases">
        <title>Genomic Encyclopedia of Type Strains, Phase III (KMG-III): the genomes of soil and plant-associated and newly described type strains.</title>
        <authorList>
            <person name="Whitman W."/>
        </authorList>
    </citation>
    <scope>NUCLEOTIDE SEQUENCE [LARGE SCALE GENOMIC DNA]</scope>
    <source>
        <strain evidence="8 9">CGMCC 4.7104</strain>
    </source>
</reference>
<organism evidence="8 9">
    <name type="scientific">Nonomuraea fuscirosea</name>
    <dbReference type="NCBI Taxonomy" id="1291556"/>
    <lineage>
        <taxon>Bacteria</taxon>
        <taxon>Bacillati</taxon>
        <taxon>Actinomycetota</taxon>
        <taxon>Actinomycetes</taxon>
        <taxon>Streptosporangiales</taxon>
        <taxon>Streptosporangiaceae</taxon>
        <taxon>Nonomuraea</taxon>
    </lineage>
</organism>
<keyword evidence="9" id="KW-1185">Reference proteome</keyword>
<dbReference type="GO" id="GO:0016139">
    <property type="term" value="P:glycoside catabolic process"/>
    <property type="evidence" value="ECO:0007669"/>
    <property type="project" value="TreeGrafter"/>
</dbReference>
<evidence type="ECO:0000256" key="5">
    <source>
        <dbReference type="ARBA" id="ARBA00023295"/>
    </source>
</evidence>
<accession>A0A2T0N3J0</accession>
<evidence type="ECO:0000313" key="8">
    <source>
        <dbReference type="EMBL" id="PRX66735.1"/>
    </source>
</evidence>
<evidence type="ECO:0000313" key="9">
    <source>
        <dbReference type="Proteomes" id="UP000238312"/>
    </source>
</evidence>
<evidence type="ECO:0000259" key="7">
    <source>
        <dbReference type="Pfam" id="PF01120"/>
    </source>
</evidence>
<comment type="similarity">
    <text evidence="1">Belongs to the glycosyl hydrolase 29 family.</text>
</comment>
<dbReference type="PANTHER" id="PTHR10030:SF37">
    <property type="entry name" value="ALPHA-L-FUCOSIDASE-RELATED"/>
    <property type="match status" value="1"/>
</dbReference>
<evidence type="ECO:0000256" key="6">
    <source>
        <dbReference type="SAM" id="MobiDB-lite"/>
    </source>
</evidence>
<keyword evidence="3" id="KW-0732">Signal</keyword>
<gene>
    <name evidence="8" type="ORF">B0I32_105175</name>
</gene>
<protein>
    <recommendedName>
        <fullName evidence="2">alpha-L-fucosidase</fullName>
        <ecNumber evidence="2">3.2.1.51</ecNumber>
    </recommendedName>
</protein>
<evidence type="ECO:0000256" key="1">
    <source>
        <dbReference type="ARBA" id="ARBA00007951"/>
    </source>
</evidence>
<dbReference type="GO" id="GO:0004560">
    <property type="term" value="F:alpha-L-fucosidase activity"/>
    <property type="evidence" value="ECO:0007669"/>
    <property type="project" value="InterPro"/>
</dbReference>
<name>A0A2T0N3J0_9ACTN</name>
<dbReference type="Pfam" id="PF01120">
    <property type="entry name" value="Alpha_L_fucos"/>
    <property type="match status" value="1"/>
</dbReference>
<dbReference type="GO" id="GO:0005764">
    <property type="term" value="C:lysosome"/>
    <property type="evidence" value="ECO:0007669"/>
    <property type="project" value="TreeGrafter"/>
</dbReference>